<evidence type="ECO:0000313" key="2">
    <source>
        <dbReference type="EMBL" id="OAG75754.1"/>
    </source>
</evidence>
<proteinExistence type="predicted"/>
<dbReference type="EMBL" id="LVHD01000020">
    <property type="protein sequence ID" value="OAG75754.1"/>
    <property type="molecule type" value="Genomic_DNA"/>
</dbReference>
<reference evidence="2 3" key="1">
    <citation type="submission" date="2016-03" db="EMBL/GenBank/DDBJ databases">
        <title>Draft genome sequence of Acetobacter malorum CECT 7742, a strain isolated from strawberry vinegar.</title>
        <authorList>
            <person name="Sainz F."/>
            <person name="Mas A."/>
            <person name="Torija M.J."/>
        </authorList>
    </citation>
    <scope>NUCLEOTIDE SEQUENCE [LARGE SCALE GENOMIC DNA]</scope>
    <source>
        <strain evidence="2 3">CECT 7742</strain>
    </source>
</reference>
<dbReference type="InterPro" id="IPR051043">
    <property type="entry name" value="Sulfatase_Mod_Factor_Kinase"/>
</dbReference>
<dbReference type="InterPro" id="IPR005532">
    <property type="entry name" value="SUMF_dom"/>
</dbReference>
<evidence type="ECO:0000313" key="3">
    <source>
        <dbReference type="Proteomes" id="UP000077349"/>
    </source>
</evidence>
<sequence length="311" mass="34878">MALNSLRFIEGGTFRMGSDRFYPEERPVRTVSVDSFYMDSTPVTNAEFSHFVSATGYRTVAESPPDPADYPGMPEEMIRPGSLVFRPTDGPVDLSQPYQWWEFCFGADWQHPLGPASTLEGLDAHPVVHIAAQDAEAYAAWAGKRLPTEAEWEYAARGGLEQTEYAWGDTLSPDGALLANYWRGQFPWDRNGTDGWERTSPVGHFPPNPFGLFDLIGNVWEWTADWYREAHTAARKTCCVPHNPRGGTMDESYDPAMETVRIPRRVLKGGSHLCAENYCQRYRPAARHPQPIDTSTSHVGFRCVRSAANSP</sequence>
<dbReference type="InterPro" id="IPR042095">
    <property type="entry name" value="SUMF_sf"/>
</dbReference>
<accession>A0A177G8W8</accession>
<name>A0A177G8W8_9PROT</name>
<dbReference type="GO" id="GO:0120147">
    <property type="term" value="F:formylglycine-generating oxidase activity"/>
    <property type="evidence" value="ECO:0007669"/>
    <property type="project" value="TreeGrafter"/>
</dbReference>
<evidence type="ECO:0000259" key="1">
    <source>
        <dbReference type="Pfam" id="PF03781"/>
    </source>
</evidence>
<dbReference type="PATRIC" id="fig|178901.16.peg.3245"/>
<gene>
    <name evidence="2" type="ORF">Amal_03055</name>
</gene>
<dbReference type="PANTHER" id="PTHR23150:SF19">
    <property type="entry name" value="FORMYLGLYCINE-GENERATING ENZYME"/>
    <property type="match status" value="1"/>
</dbReference>
<dbReference type="InterPro" id="IPR016187">
    <property type="entry name" value="CTDL_fold"/>
</dbReference>
<dbReference type="Proteomes" id="UP000077349">
    <property type="component" value="Unassembled WGS sequence"/>
</dbReference>
<protein>
    <submittedName>
        <fullName evidence="2">Sulfatase modifying factor 1 (C-alpha-formyglycine-generating enzyme 1)</fullName>
    </submittedName>
</protein>
<dbReference type="PANTHER" id="PTHR23150">
    <property type="entry name" value="SULFATASE MODIFYING FACTOR 1, 2"/>
    <property type="match status" value="1"/>
</dbReference>
<dbReference type="AlphaFoldDB" id="A0A177G8W8"/>
<feature type="domain" description="Sulfatase-modifying factor enzyme-like" evidence="1">
    <location>
        <begin position="8"/>
        <end position="305"/>
    </location>
</feature>
<organism evidence="2 3">
    <name type="scientific">Acetobacter malorum</name>
    <dbReference type="NCBI Taxonomy" id="178901"/>
    <lineage>
        <taxon>Bacteria</taxon>
        <taxon>Pseudomonadati</taxon>
        <taxon>Pseudomonadota</taxon>
        <taxon>Alphaproteobacteria</taxon>
        <taxon>Acetobacterales</taxon>
        <taxon>Acetobacteraceae</taxon>
        <taxon>Acetobacter</taxon>
    </lineage>
</organism>
<comment type="caution">
    <text evidence="2">The sequence shown here is derived from an EMBL/GenBank/DDBJ whole genome shotgun (WGS) entry which is preliminary data.</text>
</comment>
<dbReference type="SUPFAM" id="SSF56436">
    <property type="entry name" value="C-type lectin-like"/>
    <property type="match status" value="1"/>
</dbReference>
<dbReference type="Gene3D" id="3.90.1580.10">
    <property type="entry name" value="paralog of FGE (formylglycine-generating enzyme)"/>
    <property type="match status" value="1"/>
</dbReference>
<dbReference type="Pfam" id="PF03781">
    <property type="entry name" value="FGE-sulfatase"/>
    <property type="match status" value="1"/>
</dbReference>